<proteinExistence type="predicted"/>
<protein>
    <submittedName>
        <fullName evidence="1">Uncharacterized protein</fullName>
    </submittedName>
</protein>
<name>A0ACB7P947_9PEZI</name>
<reference evidence="1 2" key="1">
    <citation type="journal article" date="2021" name="Nat. Commun.">
        <title>Genetic determinants of endophytism in the Arabidopsis root mycobiome.</title>
        <authorList>
            <person name="Mesny F."/>
            <person name="Miyauchi S."/>
            <person name="Thiergart T."/>
            <person name="Pickel B."/>
            <person name="Atanasova L."/>
            <person name="Karlsson M."/>
            <person name="Huettel B."/>
            <person name="Barry K.W."/>
            <person name="Haridas S."/>
            <person name="Chen C."/>
            <person name="Bauer D."/>
            <person name="Andreopoulos W."/>
            <person name="Pangilinan J."/>
            <person name="LaButti K."/>
            <person name="Riley R."/>
            <person name="Lipzen A."/>
            <person name="Clum A."/>
            <person name="Drula E."/>
            <person name="Henrissat B."/>
            <person name="Kohler A."/>
            <person name="Grigoriev I.V."/>
            <person name="Martin F.M."/>
            <person name="Hacquard S."/>
        </authorList>
    </citation>
    <scope>NUCLEOTIDE SEQUENCE [LARGE SCALE GENOMIC DNA]</scope>
    <source>
        <strain evidence="1 2">MPI-SDFR-AT-0079</strain>
    </source>
</reference>
<accession>A0ACB7P947</accession>
<evidence type="ECO:0000313" key="1">
    <source>
        <dbReference type="EMBL" id="KAH6631661.1"/>
    </source>
</evidence>
<organism evidence="1 2">
    <name type="scientific">Chaetomium tenue</name>
    <dbReference type="NCBI Taxonomy" id="1854479"/>
    <lineage>
        <taxon>Eukaryota</taxon>
        <taxon>Fungi</taxon>
        <taxon>Dikarya</taxon>
        <taxon>Ascomycota</taxon>
        <taxon>Pezizomycotina</taxon>
        <taxon>Sordariomycetes</taxon>
        <taxon>Sordariomycetidae</taxon>
        <taxon>Sordariales</taxon>
        <taxon>Chaetomiaceae</taxon>
        <taxon>Chaetomium</taxon>
    </lineage>
</organism>
<dbReference type="Proteomes" id="UP000724584">
    <property type="component" value="Unassembled WGS sequence"/>
</dbReference>
<sequence length="179" mass="19843">MAIGSHTRLARGVALVCLTRELTFTRHCRSSWSPSRGGSSRFSNMQVSQGSLRKGDTEASLLPSEATRASGRRNKRPTPENADSPRRCRLRLLLQPRRRMVPTFRCFVVVRGLTLRKEAGSCETDPGMPPCVWSWLGTEQFQVRVFEMDDQETGNNDVGRNPGIGGSGVRLTTADAHEV</sequence>
<comment type="caution">
    <text evidence="1">The sequence shown here is derived from an EMBL/GenBank/DDBJ whole genome shotgun (WGS) entry which is preliminary data.</text>
</comment>
<evidence type="ECO:0000313" key="2">
    <source>
        <dbReference type="Proteomes" id="UP000724584"/>
    </source>
</evidence>
<keyword evidence="2" id="KW-1185">Reference proteome</keyword>
<gene>
    <name evidence="1" type="ORF">F5144DRAFT_227588</name>
</gene>
<dbReference type="EMBL" id="JAGIZQ010000004">
    <property type="protein sequence ID" value="KAH6631661.1"/>
    <property type="molecule type" value="Genomic_DNA"/>
</dbReference>